<keyword evidence="3" id="KW-1185">Reference proteome</keyword>
<dbReference type="RefSeq" id="WP_086301642.1">
    <property type="nucleotide sequence ID" value="NZ_MZNE01000036.1"/>
</dbReference>
<comment type="caution">
    <text evidence="1">The sequence shown here is derived from an EMBL/GenBank/DDBJ whole genome shotgun (WGS) entry which is preliminary data.</text>
</comment>
<dbReference type="EMBL" id="NARP01000038">
    <property type="protein sequence ID" value="OTP98142.1"/>
    <property type="molecule type" value="Genomic_DNA"/>
</dbReference>
<dbReference type="PROSITE" id="PS51257">
    <property type="entry name" value="PROKAR_LIPOPROTEIN"/>
    <property type="match status" value="1"/>
</dbReference>
<evidence type="ECO:0008006" key="5">
    <source>
        <dbReference type="Google" id="ProtNLM"/>
    </source>
</evidence>
<organism evidence="1 4">
    <name type="scientific">Gilliamella apicola</name>
    <dbReference type="NCBI Taxonomy" id="1196095"/>
    <lineage>
        <taxon>Bacteria</taxon>
        <taxon>Pseudomonadati</taxon>
        <taxon>Pseudomonadota</taxon>
        <taxon>Gammaproteobacteria</taxon>
        <taxon>Orbales</taxon>
        <taxon>Orbaceae</taxon>
        <taxon>Gilliamella</taxon>
    </lineage>
</organism>
<evidence type="ECO:0000313" key="2">
    <source>
        <dbReference type="EMBL" id="OTQ09762.1"/>
    </source>
</evidence>
<dbReference type="Proteomes" id="UP000194977">
    <property type="component" value="Unassembled WGS sequence"/>
</dbReference>
<dbReference type="EMBL" id="NART01000032">
    <property type="protein sequence ID" value="OTQ09762.1"/>
    <property type="molecule type" value="Genomic_DNA"/>
</dbReference>
<dbReference type="AlphaFoldDB" id="A0A242NEI4"/>
<evidence type="ECO:0000313" key="3">
    <source>
        <dbReference type="Proteomes" id="UP000194800"/>
    </source>
</evidence>
<dbReference type="Proteomes" id="UP000194800">
    <property type="component" value="Unassembled WGS sequence"/>
</dbReference>
<gene>
    <name evidence="2" type="ORF">B6C91_08085</name>
    <name evidence="1" type="ORF">B6D08_12215</name>
</gene>
<proteinExistence type="predicted"/>
<dbReference type="OrthoDB" id="8612678at2"/>
<name>A0A242NEI4_9GAMM</name>
<accession>A0A242NEI4</accession>
<sequence length="463" mass="54696">MRIVITIFVIFFLTACHTRTSEEAYKEGKYLESISLLTNNIEEKGLKKYDKDKAEKLRTLVTNVMEHYETNLANTPDTDYKKRIDIYQNLLKMKMMLRDRFYSSTVDFFNNKYDLEQLEQTIAKQYYDYANSITGTDSISYKNKANLYQLGLERYNYKDIEKRYQNAQTKYMQVAAKEYYDLGKKFAQERNYKEAATAFSNASQVYQPLGKYRDSDKLAIENDKKYCTQQAEAAYQQAQQLSQNASKRHEFREVADYFNKAVKVYQPYGKYRDAKALADTYQKKGIVKVYYNSSPSQFTDEIREYIGSYYIEFTNYLSEADIDIRIDYDIDFNDLGKSVNHETKTEKVFDKYVEVPNKKGKMTKLKSYKDQRYTIETETHSNQLTLTTNIMVNGMYSYIKSFKVKETSAKYKYIYSGDVPSKYRNYSEGSLKSRDELYKQAQKEQLTELRSRLKDIANDLSYL</sequence>
<evidence type="ECO:0000313" key="1">
    <source>
        <dbReference type="EMBL" id="OTP98142.1"/>
    </source>
</evidence>
<protein>
    <recommendedName>
        <fullName evidence="5">Tetratricopeptide repeat protein</fullName>
    </recommendedName>
</protein>
<evidence type="ECO:0000313" key="4">
    <source>
        <dbReference type="Proteomes" id="UP000194977"/>
    </source>
</evidence>
<reference evidence="3 4" key="1">
    <citation type="submission" date="2017-03" db="EMBL/GenBank/DDBJ databases">
        <title>Comparative genomics of honeybee gut symbionts reveal geographically distinct and subgroup specific antibiotic resistance.</title>
        <authorList>
            <person name="Ludvigsen J."/>
            <person name="Porcellato D."/>
            <person name="Labee-Lund T.M."/>
            <person name="Amdam G.V."/>
            <person name="Rudi K."/>
        </authorList>
    </citation>
    <scope>NUCLEOTIDE SEQUENCE [LARGE SCALE GENOMIC DNA]</scope>
    <source>
        <strain evidence="1 4">A-7-12</strain>
        <strain evidence="2 3">A-9-12</strain>
    </source>
</reference>